<accession>A0A4Y2HY72</accession>
<proteinExistence type="predicted"/>
<reference evidence="1 2" key="1">
    <citation type="journal article" date="2019" name="Sci. Rep.">
        <title>Orb-weaving spider Araneus ventricosus genome elucidates the spidroin gene catalogue.</title>
        <authorList>
            <person name="Kono N."/>
            <person name="Nakamura H."/>
            <person name="Ohtoshi R."/>
            <person name="Moran D.A.P."/>
            <person name="Shinohara A."/>
            <person name="Yoshida Y."/>
            <person name="Fujiwara M."/>
            <person name="Mori M."/>
            <person name="Tomita M."/>
            <person name="Arakawa K."/>
        </authorList>
    </citation>
    <scope>NUCLEOTIDE SEQUENCE [LARGE SCALE GENOMIC DNA]</scope>
</reference>
<gene>
    <name evidence="1" type="ORF">AVEN_20499_1</name>
</gene>
<protein>
    <submittedName>
        <fullName evidence="1">Uncharacterized protein</fullName>
    </submittedName>
</protein>
<evidence type="ECO:0000313" key="1">
    <source>
        <dbReference type="EMBL" id="GBM70195.1"/>
    </source>
</evidence>
<dbReference type="EMBL" id="BGPR01002236">
    <property type="protein sequence ID" value="GBM70195.1"/>
    <property type="molecule type" value="Genomic_DNA"/>
</dbReference>
<sequence length="349" mass="39870">MSNEKPKTLGTVMNNIYFKSNKTPNELVLRAGQKQFNEINVIVSNADKNKKLPHSNPFLVQAFVKQVVNRHDNIENMKHTRQGKILFTTKDPLCAVQLLSLTKFMETDTSTDVIWENICSRFLIFDIPVNTPMEELVEEIQGKNDMDVIEMRRFLKQNSVKDMSPVLITVLGTIIPDEIDICEEHVGPCQGLEKCINCKGPHNAKSNSCPAYIKEKKILEFKCRNHITTSEARRVFHLKNMKYSEVLKSPPASIELQNTVNLKFEALLQSVNEKFESLLQSINEKFEKQTAIFAEMLHKTIESIMQNMYKIIVQSLETNTSPTRKKKLPKNLDLSSSLPMQWDAGGKNA</sequence>
<dbReference type="Proteomes" id="UP000499080">
    <property type="component" value="Unassembled WGS sequence"/>
</dbReference>
<dbReference type="OrthoDB" id="3039988at2759"/>
<keyword evidence="2" id="KW-1185">Reference proteome</keyword>
<evidence type="ECO:0000313" key="2">
    <source>
        <dbReference type="Proteomes" id="UP000499080"/>
    </source>
</evidence>
<comment type="caution">
    <text evidence="1">The sequence shown here is derived from an EMBL/GenBank/DDBJ whole genome shotgun (WGS) entry which is preliminary data.</text>
</comment>
<dbReference type="AlphaFoldDB" id="A0A4Y2HY72"/>
<name>A0A4Y2HY72_ARAVE</name>
<organism evidence="1 2">
    <name type="scientific">Araneus ventricosus</name>
    <name type="common">Orbweaver spider</name>
    <name type="synonym">Epeira ventricosa</name>
    <dbReference type="NCBI Taxonomy" id="182803"/>
    <lineage>
        <taxon>Eukaryota</taxon>
        <taxon>Metazoa</taxon>
        <taxon>Ecdysozoa</taxon>
        <taxon>Arthropoda</taxon>
        <taxon>Chelicerata</taxon>
        <taxon>Arachnida</taxon>
        <taxon>Araneae</taxon>
        <taxon>Araneomorphae</taxon>
        <taxon>Entelegynae</taxon>
        <taxon>Araneoidea</taxon>
        <taxon>Araneidae</taxon>
        <taxon>Araneus</taxon>
    </lineage>
</organism>